<evidence type="ECO:0000256" key="2">
    <source>
        <dbReference type="SAM" id="Phobius"/>
    </source>
</evidence>
<dbReference type="EMBL" id="JBBWWR010000014">
    <property type="protein sequence ID" value="KAK8952878.1"/>
    <property type="molecule type" value="Genomic_DNA"/>
</dbReference>
<feature type="compositionally biased region" description="Polar residues" evidence="1">
    <location>
        <begin position="1"/>
        <end position="13"/>
    </location>
</feature>
<name>A0ABR2LWV1_9ASPA</name>
<evidence type="ECO:0000313" key="4">
    <source>
        <dbReference type="Proteomes" id="UP001412067"/>
    </source>
</evidence>
<reference evidence="3 4" key="1">
    <citation type="journal article" date="2022" name="Nat. Plants">
        <title>Genomes of leafy and leafless Platanthera orchids illuminate the evolution of mycoheterotrophy.</title>
        <authorList>
            <person name="Li M.H."/>
            <person name="Liu K.W."/>
            <person name="Li Z."/>
            <person name="Lu H.C."/>
            <person name="Ye Q.L."/>
            <person name="Zhang D."/>
            <person name="Wang J.Y."/>
            <person name="Li Y.F."/>
            <person name="Zhong Z.M."/>
            <person name="Liu X."/>
            <person name="Yu X."/>
            <person name="Liu D.K."/>
            <person name="Tu X.D."/>
            <person name="Liu B."/>
            <person name="Hao Y."/>
            <person name="Liao X.Y."/>
            <person name="Jiang Y.T."/>
            <person name="Sun W.H."/>
            <person name="Chen J."/>
            <person name="Chen Y.Q."/>
            <person name="Ai Y."/>
            <person name="Zhai J.W."/>
            <person name="Wu S.S."/>
            <person name="Zhou Z."/>
            <person name="Hsiao Y.Y."/>
            <person name="Wu W.L."/>
            <person name="Chen Y.Y."/>
            <person name="Lin Y.F."/>
            <person name="Hsu J.L."/>
            <person name="Li C.Y."/>
            <person name="Wang Z.W."/>
            <person name="Zhao X."/>
            <person name="Zhong W.Y."/>
            <person name="Ma X.K."/>
            <person name="Ma L."/>
            <person name="Huang J."/>
            <person name="Chen G.Z."/>
            <person name="Huang M.Z."/>
            <person name="Huang L."/>
            <person name="Peng D.H."/>
            <person name="Luo Y.B."/>
            <person name="Zou S.Q."/>
            <person name="Chen S.P."/>
            <person name="Lan S."/>
            <person name="Tsai W.C."/>
            <person name="Van de Peer Y."/>
            <person name="Liu Z.J."/>
        </authorList>
    </citation>
    <scope>NUCLEOTIDE SEQUENCE [LARGE SCALE GENOMIC DNA]</scope>
    <source>
        <strain evidence="3">Lor288</strain>
    </source>
</reference>
<feature type="transmembrane region" description="Helical" evidence="2">
    <location>
        <begin position="64"/>
        <end position="92"/>
    </location>
</feature>
<evidence type="ECO:0000256" key="1">
    <source>
        <dbReference type="SAM" id="MobiDB-lite"/>
    </source>
</evidence>
<accession>A0ABR2LWV1</accession>
<gene>
    <name evidence="3" type="ORF">KSP40_PGU006247</name>
</gene>
<organism evidence="3 4">
    <name type="scientific">Platanthera guangdongensis</name>
    <dbReference type="NCBI Taxonomy" id="2320717"/>
    <lineage>
        <taxon>Eukaryota</taxon>
        <taxon>Viridiplantae</taxon>
        <taxon>Streptophyta</taxon>
        <taxon>Embryophyta</taxon>
        <taxon>Tracheophyta</taxon>
        <taxon>Spermatophyta</taxon>
        <taxon>Magnoliopsida</taxon>
        <taxon>Liliopsida</taxon>
        <taxon>Asparagales</taxon>
        <taxon>Orchidaceae</taxon>
        <taxon>Orchidoideae</taxon>
        <taxon>Orchideae</taxon>
        <taxon>Orchidinae</taxon>
        <taxon>Platanthera</taxon>
    </lineage>
</organism>
<keyword evidence="2" id="KW-1133">Transmembrane helix</keyword>
<proteinExistence type="predicted"/>
<comment type="caution">
    <text evidence="3">The sequence shown here is derived from an EMBL/GenBank/DDBJ whole genome shotgun (WGS) entry which is preliminary data.</text>
</comment>
<keyword evidence="2" id="KW-0812">Transmembrane</keyword>
<evidence type="ECO:0008006" key="5">
    <source>
        <dbReference type="Google" id="ProtNLM"/>
    </source>
</evidence>
<protein>
    <recommendedName>
        <fullName evidence="5">ATP synthase F0 subunit 8</fullName>
    </recommendedName>
</protein>
<keyword evidence="4" id="KW-1185">Reference proteome</keyword>
<sequence>MLSGTQGQATPSFQKKPAGRPAAAVEINNKNIPYLQPSNFSMASPPSPALSPTPENGKSSKLTYYYFAFGLTLVAIVLLFTNGVFLGCFSWIRRFWATRGLGRDLSEEEMRQWIPAFRNTERRIHSVGLKTEADSHFSWTQALHPSAREV</sequence>
<feature type="region of interest" description="Disordered" evidence="1">
    <location>
        <begin position="1"/>
        <end position="22"/>
    </location>
</feature>
<keyword evidence="2" id="KW-0472">Membrane</keyword>
<evidence type="ECO:0000313" key="3">
    <source>
        <dbReference type="EMBL" id="KAK8952878.1"/>
    </source>
</evidence>
<dbReference type="Proteomes" id="UP001412067">
    <property type="component" value="Unassembled WGS sequence"/>
</dbReference>